<dbReference type="PANTHER" id="PTHR46312:SF2">
    <property type="entry name" value="NUCLEOTIDE-BINDING OLIGOMERIZATION DOMAIN-CONTAINING PROTEIN 2-LIKE"/>
    <property type="match status" value="1"/>
</dbReference>
<evidence type="ECO:0000313" key="2">
    <source>
        <dbReference type="EMBL" id="KAK3859281.1"/>
    </source>
</evidence>
<dbReference type="SUPFAM" id="SSF52540">
    <property type="entry name" value="P-loop containing nucleoside triphosphate hydrolases"/>
    <property type="match status" value="1"/>
</dbReference>
<keyword evidence="3" id="KW-1185">Reference proteome</keyword>
<proteinExistence type="predicted"/>
<organism evidence="2 3">
    <name type="scientific">Petrolisthes cinctipes</name>
    <name type="common">Flat porcelain crab</name>
    <dbReference type="NCBI Taxonomy" id="88211"/>
    <lineage>
        <taxon>Eukaryota</taxon>
        <taxon>Metazoa</taxon>
        <taxon>Ecdysozoa</taxon>
        <taxon>Arthropoda</taxon>
        <taxon>Crustacea</taxon>
        <taxon>Multicrustacea</taxon>
        <taxon>Malacostraca</taxon>
        <taxon>Eumalacostraca</taxon>
        <taxon>Eucarida</taxon>
        <taxon>Decapoda</taxon>
        <taxon>Pleocyemata</taxon>
        <taxon>Anomura</taxon>
        <taxon>Galatheoidea</taxon>
        <taxon>Porcellanidae</taxon>
        <taxon>Petrolisthes</taxon>
    </lineage>
</organism>
<sequence>MAASSTNEDLQWKVIKILRKAGRPVMYKVFCLGTPNRDTTQDLITYLDNLPPSSTANYPKLNRRQRRFNATQQQIIMSNRAGESFDITLLFVIIKMACEGVADMEDPAWSTPGPDLENCVYMIKEERNKFMHEELSLTQGDLITKVRELRGLFIDTLNAAHRKYSWLFTAADLTTAIDTVNRILDEISNEVISLTDLQTFCSPMLLNDLEPECKLDLTNKFNSMHNINPVSFVIGSSLNMDVSLIFTDLEVEYADNRVKRVVSYQDFFVEVQRSLSLSGSHSGASVVQLEGLAGAGKTTLMTLMVKEWCDGNVTVTHLDTYQVLLHIMCRDPSTNSYEMLLQRSLPSTFTKYRSLLEPLLSKCHILVLIDGFDEATAASRQMVKDVFHQLRNTNATIVCTTRPERRYDLERLVNRSLLPLTHARIKGVHESKRPEFIEKSHEVMKYQTGSGLDTDILLQQLEELVKNEHYRLALNLILATWVCDQKPGLLRATTTQTELYHYTIELSVLKLKERLSDHPVTCRMEEWLRNQIVDNWQPIMHKEQFNALINSSVILPHNAVARLREACRSLDLPADEMLGACLSFKSITPAVTQYAAPHKGLQEFFAAMHVVKSLDNPPGPDSIRTLLERAAGEDMLKDMLLGFQNLLKHTAGLLYLLLDSVPDSLAQEVVQLLHESGVNQRDEWLDVIAETHASPTVLAAIATHFPIKEDEYISEEDYEKNAIVVTDGLAKGYSKLLPHLPPFWVEVEMTGDPTLVVSSLAKHTVVIKEKNVSLLPFLPPSCVALTIKEDLSCLAPALHCLAIHRYSVVRLYHDFKKPQSTIPSTHHILENSVATDQCLNEFVGQVSNSVASKLQLSHTLEWLYLSVASDSQAATLSSLTDTLARMVEFTLHVTPDVSPASLTPLPDIISTDGSSRVDLYLSDVCSGRIDWAVRVIRALQSPSGYCYLSFPRSFLDMGEWTGLIHSLAQHNMKATKIRYDVSDMSLTPTQEKQVTELARSTLNVTTFLKYGFQEDGW</sequence>
<feature type="domain" description="NACHT" evidence="1">
    <location>
        <begin position="285"/>
        <end position="403"/>
    </location>
</feature>
<gene>
    <name evidence="2" type="ORF">Pcinc_034594</name>
</gene>
<comment type="caution">
    <text evidence="2">The sequence shown here is derived from an EMBL/GenBank/DDBJ whole genome shotgun (WGS) entry which is preliminary data.</text>
</comment>
<evidence type="ECO:0000259" key="1">
    <source>
        <dbReference type="PROSITE" id="PS50837"/>
    </source>
</evidence>
<dbReference type="Proteomes" id="UP001286313">
    <property type="component" value="Unassembled WGS sequence"/>
</dbReference>
<dbReference type="Pfam" id="PF05729">
    <property type="entry name" value="NACHT"/>
    <property type="match status" value="1"/>
</dbReference>
<dbReference type="PANTHER" id="PTHR46312">
    <property type="entry name" value="NACHT DOMAIN-CONTAINING PROTEIN"/>
    <property type="match status" value="1"/>
</dbReference>
<reference evidence="2" key="1">
    <citation type="submission" date="2023-10" db="EMBL/GenBank/DDBJ databases">
        <title>Genome assemblies of two species of porcelain crab, Petrolisthes cinctipes and Petrolisthes manimaculis (Anomura: Porcellanidae).</title>
        <authorList>
            <person name="Angst P."/>
        </authorList>
    </citation>
    <scope>NUCLEOTIDE SEQUENCE</scope>
    <source>
        <strain evidence="2">PB745_01</strain>
        <tissue evidence="2">Gill</tissue>
    </source>
</reference>
<dbReference type="AlphaFoldDB" id="A0AAE1BYD9"/>
<protein>
    <recommendedName>
        <fullName evidence="1">NACHT domain-containing protein</fullName>
    </recommendedName>
</protein>
<dbReference type="Gene3D" id="3.40.50.300">
    <property type="entry name" value="P-loop containing nucleotide triphosphate hydrolases"/>
    <property type="match status" value="1"/>
</dbReference>
<evidence type="ECO:0000313" key="3">
    <source>
        <dbReference type="Proteomes" id="UP001286313"/>
    </source>
</evidence>
<dbReference type="EMBL" id="JAWQEG010005062">
    <property type="protein sequence ID" value="KAK3859281.1"/>
    <property type="molecule type" value="Genomic_DNA"/>
</dbReference>
<name>A0AAE1BYD9_PETCI</name>
<dbReference type="InterPro" id="IPR007111">
    <property type="entry name" value="NACHT_NTPase"/>
</dbReference>
<accession>A0AAE1BYD9</accession>
<dbReference type="PROSITE" id="PS50837">
    <property type="entry name" value="NACHT"/>
    <property type="match status" value="1"/>
</dbReference>
<dbReference type="InterPro" id="IPR027417">
    <property type="entry name" value="P-loop_NTPase"/>
</dbReference>